<dbReference type="Pfam" id="PF23283">
    <property type="entry name" value="D8C_UMOD"/>
    <property type="match status" value="1"/>
</dbReference>
<reference evidence="8 9" key="1">
    <citation type="submission" date="2022-01" db="EMBL/GenBank/DDBJ databases">
        <title>A high-quality chromosome-level genome assembly of rohu carp, Labeo rohita.</title>
        <authorList>
            <person name="Arick M.A. II"/>
            <person name="Hsu C.-Y."/>
            <person name="Magbanua Z."/>
            <person name="Pechanova O."/>
            <person name="Grover C."/>
            <person name="Miller E."/>
            <person name="Thrash A."/>
            <person name="Ezzel L."/>
            <person name="Alam S."/>
            <person name="Benzie J."/>
            <person name="Hamilton M."/>
            <person name="Karsi A."/>
            <person name="Lawrence M.L."/>
            <person name="Peterson D.G."/>
        </authorList>
    </citation>
    <scope>NUCLEOTIDE SEQUENCE [LARGE SCALE GENOMIC DNA]</scope>
    <source>
        <strain evidence="9">BAU-BD-2019</strain>
        <tissue evidence="8">Blood</tissue>
    </source>
</reference>
<proteinExistence type="predicted"/>
<sequence>MEGHQQYICALDIKCDRSVTWSGWYRLFINGLSAHIPETCISAYGCGTYGALGIPDGHPTVDGVVTREACAQRGDFCSYVRSIFTEVILDKIPQLDTTNSSVDIGIAKNNNERSAAVDFMSYNMMEEILKPDFFNTPKDTVKTMMSTVISATLPKTTNTKLTKPVNFTFRHIREFDPNTSLLCVYWNIREDQQQLHCVFLCSSVNIRSHHANQPLTRIMALKTLAQCVVLGCPWILGFFSKSNRVLEILFLILNSQQGTFIFLIYCVLNNERDPQTIMPF</sequence>
<feature type="domain" description="GAIN-B" evidence="7">
    <location>
        <begin position="79"/>
        <end position="243"/>
    </location>
</feature>
<evidence type="ECO:0000256" key="2">
    <source>
        <dbReference type="ARBA" id="ARBA00022692"/>
    </source>
</evidence>
<evidence type="ECO:0000313" key="8">
    <source>
        <dbReference type="EMBL" id="KAI2668928.1"/>
    </source>
</evidence>
<keyword evidence="5" id="KW-0472">Membrane</keyword>
<dbReference type="InterPro" id="IPR057244">
    <property type="entry name" value="GAIN_B"/>
</dbReference>
<keyword evidence="8" id="KW-0675">Receptor</keyword>
<dbReference type="PANTHER" id="PTHR12011">
    <property type="entry name" value="ADHESION G-PROTEIN COUPLED RECEPTOR"/>
    <property type="match status" value="1"/>
</dbReference>
<evidence type="ECO:0000256" key="6">
    <source>
        <dbReference type="ARBA" id="ARBA00023157"/>
    </source>
</evidence>
<dbReference type="PANTHER" id="PTHR12011:SF469">
    <property type="entry name" value="ADHESION G PROTEIN-COUPLED RECEPTOR E1-RELATED"/>
    <property type="match status" value="1"/>
</dbReference>
<keyword evidence="4" id="KW-1133">Transmembrane helix</keyword>
<organism evidence="8 9">
    <name type="scientific">Labeo rohita</name>
    <name type="common">Indian major carp</name>
    <name type="synonym">Cyprinus rohita</name>
    <dbReference type="NCBI Taxonomy" id="84645"/>
    <lineage>
        <taxon>Eukaryota</taxon>
        <taxon>Metazoa</taxon>
        <taxon>Chordata</taxon>
        <taxon>Craniata</taxon>
        <taxon>Vertebrata</taxon>
        <taxon>Euteleostomi</taxon>
        <taxon>Actinopterygii</taxon>
        <taxon>Neopterygii</taxon>
        <taxon>Teleostei</taxon>
        <taxon>Ostariophysi</taxon>
        <taxon>Cypriniformes</taxon>
        <taxon>Cyprinidae</taxon>
        <taxon>Labeoninae</taxon>
        <taxon>Labeonini</taxon>
        <taxon>Labeo</taxon>
    </lineage>
</organism>
<evidence type="ECO:0000313" key="9">
    <source>
        <dbReference type="Proteomes" id="UP000830375"/>
    </source>
</evidence>
<name>A0ABQ8N1I8_LABRO</name>
<dbReference type="Proteomes" id="UP000830375">
    <property type="component" value="Unassembled WGS sequence"/>
</dbReference>
<keyword evidence="3" id="KW-0732">Signal</keyword>
<dbReference type="EMBL" id="JACTAM010000001">
    <property type="protein sequence ID" value="KAI2668928.1"/>
    <property type="molecule type" value="Genomic_DNA"/>
</dbReference>
<comment type="subcellular location">
    <subcellularLocation>
        <location evidence="1">Membrane</location>
    </subcellularLocation>
</comment>
<comment type="caution">
    <text evidence="8">The sequence shown here is derived from an EMBL/GenBank/DDBJ whole genome shotgun (WGS) entry which is preliminary data.</text>
</comment>
<gene>
    <name evidence="8" type="ORF">H4Q32_028725</name>
</gene>
<evidence type="ECO:0000256" key="5">
    <source>
        <dbReference type="ARBA" id="ARBA00023136"/>
    </source>
</evidence>
<keyword evidence="2" id="KW-0812">Transmembrane</keyword>
<dbReference type="InterPro" id="IPR046338">
    <property type="entry name" value="GAIN_dom_sf"/>
</dbReference>
<evidence type="ECO:0000256" key="1">
    <source>
        <dbReference type="ARBA" id="ARBA00004370"/>
    </source>
</evidence>
<keyword evidence="9" id="KW-1185">Reference proteome</keyword>
<dbReference type="Gene3D" id="2.60.220.50">
    <property type="match status" value="1"/>
</dbReference>
<accession>A0ABQ8N1I8</accession>
<evidence type="ECO:0000256" key="3">
    <source>
        <dbReference type="ARBA" id="ARBA00022729"/>
    </source>
</evidence>
<keyword evidence="6" id="KW-1015">Disulfide bond</keyword>
<dbReference type="InterPro" id="IPR057774">
    <property type="entry name" value="D8C_UMOD/GP2/OIT3-like"/>
</dbReference>
<evidence type="ECO:0000256" key="4">
    <source>
        <dbReference type="ARBA" id="ARBA00022989"/>
    </source>
</evidence>
<dbReference type="PROSITE" id="PS50221">
    <property type="entry name" value="GAIN_B"/>
    <property type="match status" value="1"/>
</dbReference>
<evidence type="ECO:0000259" key="7">
    <source>
        <dbReference type="PROSITE" id="PS50221"/>
    </source>
</evidence>
<protein>
    <submittedName>
        <fullName evidence="8">Adhesion G protein-coupled receptor E2</fullName>
    </submittedName>
</protein>